<protein>
    <recommendedName>
        <fullName evidence="3">DNA-binding protein</fullName>
    </recommendedName>
</protein>
<evidence type="ECO:0000313" key="2">
    <source>
        <dbReference type="Proteomes" id="UP001501570"/>
    </source>
</evidence>
<evidence type="ECO:0008006" key="3">
    <source>
        <dbReference type="Google" id="ProtNLM"/>
    </source>
</evidence>
<gene>
    <name evidence="1" type="ORF">GCM10023322_80450</name>
</gene>
<comment type="caution">
    <text evidence="1">The sequence shown here is derived from an EMBL/GenBank/DDBJ whole genome shotgun (WGS) entry which is preliminary data.</text>
</comment>
<proteinExistence type="predicted"/>
<reference evidence="2" key="1">
    <citation type="journal article" date="2019" name="Int. J. Syst. Evol. Microbiol.">
        <title>The Global Catalogue of Microorganisms (GCM) 10K type strain sequencing project: providing services to taxonomists for standard genome sequencing and annotation.</title>
        <authorList>
            <consortium name="The Broad Institute Genomics Platform"/>
            <consortium name="The Broad Institute Genome Sequencing Center for Infectious Disease"/>
            <person name="Wu L."/>
            <person name="Ma J."/>
        </authorList>
    </citation>
    <scope>NUCLEOTIDE SEQUENCE [LARGE SCALE GENOMIC DNA]</scope>
    <source>
        <strain evidence="2">JCM 18304</strain>
    </source>
</reference>
<dbReference type="Proteomes" id="UP001501570">
    <property type="component" value="Unassembled WGS sequence"/>
</dbReference>
<name>A0ABP9SU49_9ACTN</name>
<dbReference type="RefSeq" id="WP_345638879.1">
    <property type="nucleotide sequence ID" value="NZ_BAABJQ010000048.1"/>
</dbReference>
<evidence type="ECO:0000313" key="1">
    <source>
        <dbReference type="EMBL" id="GAA5201110.1"/>
    </source>
</evidence>
<accession>A0ABP9SU49</accession>
<sequence length="182" mass="19624">MPPTRAQLVDQLQRIIEIKLLDPLEILLAADLDAADSDATALHTAGPRAGAREGAGGVADELRGLLRGRVDRWAWQMTGDDDRVAVGAVMRVMSTLYPGDGPFDPPVHWWSSPLGQVLAYRVGHPVAESVPYPVAGAMLGITRQGVHDLIARGKLRRHPDGGVVPASIRARLLQLEEGSRRP</sequence>
<dbReference type="EMBL" id="BAABJQ010000048">
    <property type="protein sequence ID" value="GAA5201110.1"/>
    <property type="molecule type" value="Genomic_DNA"/>
</dbReference>
<organism evidence="1 2">
    <name type="scientific">Rugosimonospora acidiphila</name>
    <dbReference type="NCBI Taxonomy" id="556531"/>
    <lineage>
        <taxon>Bacteria</taxon>
        <taxon>Bacillati</taxon>
        <taxon>Actinomycetota</taxon>
        <taxon>Actinomycetes</taxon>
        <taxon>Micromonosporales</taxon>
        <taxon>Micromonosporaceae</taxon>
        <taxon>Rugosimonospora</taxon>
    </lineage>
</organism>
<keyword evidence="2" id="KW-1185">Reference proteome</keyword>